<comment type="caution">
    <text evidence="1">The sequence shown here is derived from an EMBL/GenBank/DDBJ whole genome shotgun (WGS) entry which is preliminary data.</text>
</comment>
<dbReference type="AlphaFoldDB" id="A0A930YQ82"/>
<keyword evidence="2" id="KW-1185">Reference proteome</keyword>
<dbReference type="Proteomes" id="UP000660668">
    <property type="component" value="Unassembled WGS sequence"/>
</dbReference>
<reference evidence="1" key="1">
    <citation type="submission" date="2020-11" db="EMBL/GenBank/DDBJ databases">
        <title>Nocardioides cynanchi sp. nov., isolated from soil of rhizosphere of Cynanchum wilfordii.</title>
        <authorList>
            <person name="Lee J.-S."/>
            <person name="Suh M.K."/>
            <person name="Kim J.-S."/>
        </authorList>
    </citation>
    <scope>NUCLEOTIDE SEQUENCE</scope>
    <source>
        <strain evidence="1">KCTC 19276</strain>
    </source>
</reference>
<gene>
    <name evidence="1" type="ORF">ISU10_12190</name>
</gene>
<sequence>MEIALKNADFRVDSERVWRWETVQGGGYKAVIKFELLADLDDQPQSANVHFEQTDNLGAVNLRGTGYASKDYAPRTLVAYDQGARVTAEVNVTGLAGFLLAKTAAANGRHKAKDYYDIAFVLLHHNEIFDESRPLDPADVVLQRLGVPVELRTAVEDLAANFSDDRAQGVQAYVEQLLINNPDLDAATAATDARLAVAAFTGTMLNAIAG</sequence>
<organism evidence="1 2">
    <name type="scientific">Nocardioides agariphilus</name>
    <dbReference type="NCBI Taxonomy" id="433664"/>
    <lineage>
        <taxon>Bacteria</taxon>
        <taxon>Bacillati</taxon>
        <taxon>Actinomycetota</taxon>
        <taxon>Actinomycetes</taxon>
        <taxon>Propionibacteriales</taxon>
        <taxon>Nocardioidaceae</taxon>
        <taxon>Nocardioides</taxon>
    </lineage>
</organism>
<protein>
    <submittedName>
        <fullName evidence="1">Uncharacterized protein</fullName>
    </submittedName>
</protein>
<dbReference type="RefSeq" id="WP_194696663.1">
    <property type="nucleotide sequence ID" value="NZ_JADKPO010000014.1"/>
</dbReference>
<accession>A0A930YQ82</accession>
<evidence type="ECO:0000313" key="1">
    <source>
        <dbReference type="EMBL" id="MBF4768525.1"/>
    </source>
</evidence>
<proteinExistence type="predicted"/>
<evidence type="ECO:0000313" key="2">
    <source>
        <dbReference type="Proteomes" id="UP000660668"/>
    </source>
</evidence>
<dbReference type="EMBL" id="JADKPO010000014">
    <property type="protein sequence ID" value="MBF4768525.1"/>
    <property type="molecule type" value="Genomic_DNA"/>
</dbReference>
<name>A0A930YQ82_9ACTN</name>